<dbReference type="Proteomes" id="UP000708208">
    <property type="component" value="Unassembled WGS sequence"/>
</dbReference>
<sequence>QGESLEPCDPNDPRFPCMFHGHN</sequence>
<feature type="non-terminal residue" evidence="1">
    <location>
        <position position="1"/>
    </location>
</feature>
<organism evidence="1 2">
    <name type="scientific">Allacma fusca</name>
    <dbReference type="NCBI Taxonomy" id="39272"/>
    <lineage>
        <taxon>Eukaryota</taxon>
        <taxon>Metazoa</taxon>
        <taxon>Ecdysozoa</taxon>
        <taxon>Arthropoda</taxon>
        <taxon>Hexapoda</taxon>
        <taxon>Collembola</taxon>
        <taxon>Symphypleona</taxon>
        <taxon>Sminthuridae</taxon>
        <taxon>Allacma</taxon>
    </lineage>
</organism>
<protein>
    <submittedName>
        <fullName evidence="1">Uncharacterized protein</fullName>
    </submittedName>
</protein>
<dbReference type="AlphaFoldDB" id="A0A8J2PEQ0"/>
<keyword evidence="2" id="KW-1185">Reference proteome</keyword>
<comment type="caution">
    <text evidence="1">The sequence shown here is derived from an EMBL/GenBank/DDBJ whole genome shotgun (WGS) entry which is preliminary data.</text>
</comment>
<gene>
    <name evidence="1" type="ORF">AFUS01_LOCUS36533</name>
</gene>
<reference evidence="1" key="1">
    <citation type="submission" date="2021-06" db="EMBL/GenBank/DDBJ databases">
        <authorList>
            <person name="Hodson N. C."/>
            <person name="Mongue J. A."/>
            <person name="Jaron S. K."/>
        </authorList>
    </citation>
    <scope>NUCLEOTIDE SEQUENCE</scope>
</reference>
<name>A0A8J2PEQ0_9HEXA</name>
<evidence type="ECO:0000313" key="2">
    <source>
        <dbReference type="Proteomes" id="UP000708208"/>
    </source>
</evidence>
<accession>A0A8J2PEQ0</accession>
<dbReference type="EMBL" id="CAJVCH010539920">
    <property type="protein sequence ID" value="CAG7826482.1"/>
    <property type="molecule type" value="Genomic_DNA"/>
</dbReference>
<proteinExistence type="predicted"/>
<evidence type="ECO:0000313" key="1">
    <source>
        <dbReference type="EMBL" id="CAG7826482.1"/>
    </source>
</evidence>